<dbReference type="PANTHER" id="PTHR28202:SF1">
    <property type="entry name" value="ASSEMBLY FACTOR CBP4"/>
    <property type="match status" value="1"/>
</dbReference>
<keyword evidence="7" id="KW-0472">Membrane</keyword>
<dbReference type="Proteomes" id="UP000095023">
    <property type="component" value="Unassembled WGS sequence"/>
</dbReference>
<keyword evidence="5" id="KW-1133">Transmembrane helix</keyword>
<dbReference type="PANTHER" id="PTHR28202">
    <property type="entry name" value="ASSEMBLY FACTOR CBP4"/>
    <property type="match status" value="1"/>
</dbReference>
<keyword evidence="4 10" id="KW-0999">Mitochondrion inner membrane</keyword>
<comment type="subcellular location">
    <subcellularLocation>
        <location evidence="1 10">Mitochondrion inner membrane</location>
        <topology evidence="1 10">Single-pass membrane protein</topology>
    </subcellularLocation>
</comment>
<evidence type="ECO:0000256" key="9">
    <source>
        <dbReference type="ARBA" id="ARBA00025413"/>
    </source>
</evidence>
<evidence type="ECO:0000256" key="10">
    <source>
        <dbReference type="RuleBase" id="RU368005"/>
    </source>
</evidence>
<gene>
    <name evidence="11" type="ORF">CANCADRAFT_13707</name>
</gene>
<dbReference type="OrthoDB" id="5576752at2759"/>
<dbReference type="AlphaFoldDB" id="A0A1E4TAH5"/>
<proteinExistence type="inferred from homology"/>
<feature type="non-terminal residue" evidence="11">
    <location>
        <position position="76"/>
    </location>
</feature>
<name>A0A1E4TAH5_9ASCO</name>
<sequence>KWVKMFFVSGGLLGTGVVLLKYTTPNEEQMLAKMSPAMREEYLNTKDARLAANQELLRQIEVSAKSARPAWQMAEI</sequence>
<protein>
    <recommendedName>
        <fullName evidence="10">Cytochrome b mRNA-processing protein 4</fullName>
    </recommendedName>
</protein>
<organism evidence="11 12">
    <name type="scientific">Tortispora caseinolytica NRRL Y-17796</name>
    <dbReference type="NCBI Taxonomy" id="767744"/>
    <lineage>
        <taxon>Eukaryota</taxon>
        <taxon>Fungi</taxon>
        <taxon>Dikarya</taxon>
        <taxon>Ascomycota</taxon>
        <taxon>Saccharomycotina</taxon>
        <taxon>Trigonopsidomycetes</taxon>
        <taxon>Trigonopsidales</taxon>
        <taxon>Trigonopsidaceae</taxon>
        <taxon>Tortispora</taxon>
    </lineage>
</organism>
<accession>A0A1E4TAH5</accession>
<dbReference type="Pfam" id="PF07960">
    <property type="entry name" value="CBP4"/>
    <property type="match status" value="1"/>
</dbReference>
<evidence type="ECO:0000256" key="4">
    <source>
        <dbReference type="ARBA" id="ARBA00022792"/>
    </source>
</evidence>
<keyword evidence="12" id="KW-1185">Reference proteome</keyword>
<feature type="non-terminal residue" evidence="11">
    <location>
        <position position="1"/>
    </location>
</feature>
<dbReference type="EMBL" id="KV453843">
    <property type="protein sequence ID" value="ODV88777.1"/>
    <property type="molecule type" value="Genomic_DNA"/>
</dbReference>
<dbReference type="GO" id="GO:0034551">
    <property type="term" value="P:mitochondrial respiratory chain complex III assembly"/>
    <property type="evidence" value="ECO:0007669"/>
    <property type="project" value="TreeGrafter"/>
</dbReference>
<comment type="function">
    <text evidence="9 10">Essential for the assembly of ubiquinol-cytochrome c reductase. It has a direct effect on the correct occurrence of the Rieske protein, core 4, core 5 and apocytochrome b.</text>
</comment>
<evidence type="ECO:0000256" key="3">
    <source>
        <dbReference type="ARBA" id="ARBA00022692"/>
    </source>
</evidence>
<comment type="similarity">
    <text evidence="2 10">Belongs to the CBP4 family.</text>
</comment>
<evidence type="ECO:0000256" key="5">
    <source>
        <dbReference type="ARBA" id="ARBA00022989"/>
    </source>
</evidence>
<dbReference type="GO" id="GO:0005743">
    <property type="term" value="C:mitochondrial inner membrane"/>
    <property type="evidence" value="ECO:0007669"/>
    <property type="project" value="UniProtKB-SubCell"/>
</dbReference>
<keyword evidence="8 10" id="KW-0143">Chaperone</keyword>
<keyword evidence="3" id="KW-0812">Transmembrane</keyword>
<reference evidence="12" key="1">
    <citation type="submission" date="2016-02" db="EMBL/GenBank/DDBJ databases">
        <title>Comparative genomics of biotechnologically important yeasts.</title>
        <authorList>
            <consortium name="DOE Joint Genome Institute"/>
            <person name="Riley R."/>
            <person name="Haridas S."/>
            <person name="Wolfe K.H."/>
            <person name="Lopes M.R."/>
            <person name="Hittinger C.T."/>
            <person name="Goker M."/>
            <person name="Salamov A."/>
            <person name="Wisecaver J."/>
            <person name="Long T.M."/>
            <person name="Aerts A.L."/>
            <person name="Barry K."/>
            <person name="Choi C."/>
            <person name="Clum A."/>
            <person name="Coughlan A.Y."/>
            <person name="Deshpande S."/>
            <person name="Douglass A.P."/>
            <person name="Hanson S.J."/>
            <person name="Klenk H.-P."/>
            <person name="Labutti K."/>
            <person name="Lapidus A."/>
            <person name="Lindquist E."/>
            <person name="Lipzen A."/>
            <person name="Meier-Kolthoff J.P."/>
            <person name="Ohm R.A."/>
            <person name="Otillar R.P."/>
            <person name="Pangilinan J."/>
            <person name="Peng Y."/>
            <person name="Rokas A."/>
            <person name="Rosa C.A."/>
            <person name="Scheuner C."/>
            <person name="Sibirny A.A."/>
            <person name="Slot J.C."/>
            <person name="Stielow J.B."/>
            <person name="Sun H."/>
            <person name="Kurtzman C.P."/>
            <person name="Blackwell M."/>
            <person name="Jeffries T.W."/>
            <person name="Grigoriev I.V."/>
        </authorList>
    </citation>
    <scope>NUCLEOTIDE SEQUENCE [LARGE SCALE GENOMIC DNA]</scope>
    <source>
        <strain evidence="12">NRRL Y-17796</strain>
    </source>
</reference>
<evidence type="ECO:0000256" key="7">
    <source>
        <dbReference type="ARBA" id="ARBA00023136"/>
    </source>
</evidence>
<evidence type="ECO:0000256" key="1">
    <source>
        <dbReference type="ARBA" id="ARBA00004434"/>
    </source>
</evidence>
<evidence type="ECO:0000256" key="6">
    <source>
        <dbReference type="ARBA" id="ARBA00023128"/>
    </source>
</evidence>
<evidence type="ECO:0000256" key="8">
    <source>
        <dbReference type="ARBA" id="ARBA00023186"/>
    </source>
</evidence>
<evidence type="ECO:0000313" key="11">
    <source>
        <dbReference type="EMBL" id="ODV88777.1"/>
    </source>
</evidence>
<keyword evidence="6 10" id="KW-0496">Mitochondrion</keyword>
<evidence type="ECO:0000256" key="2">
    <source>
        <dbReference type="ARBA" id="ARBA00006780"/>
    </source>
</evidence>
<dbReference type="InterPro" id="IPR012420">
    <property type="entry name" value="Cbp4"/>
</dbReference>
<evidence type="ECO:0000313" key="12">
    <source>
        <dbReference type="Proteomes" id="UP000095023"/>
    </source>
</evidence>